<proteinExistence type="predicted"/>
<dbReference type="NCBIfam" id="TIGR02137">
    <property type="entry name" value="HSK-PSP"/>
    <property type="match status" value="1"/>
</dbReference>
<dbReference type="RefSeq" id="WP_201090582.1">
    <property type="nucleotide sequence ID" value="NZ_CP067393.1"/>
</dbReference>
<accession>A0A974NDN3</accession>
<dbReference type="Gene3D" id="3.90.1470.10">
    <property type="entry name" value="thrh gene product, domain 2"/>
    <property type="match status" value="1"/>
</dbReference>
<evidence type="ECO:0000256" key="9">
    <source>
        <dbReference type="ARBA" id="ARBA00048523"/>
    </source>
</evidence>
<feature type="binding site" evidence="12">
    <location>
        <position position="9"/>
    </location>
    <ligand>
        <name>Mg(2+)</name>
        <dbReference type="ChEBI" id="CHEBI:18420"/>
    </ligand>
</feature>
<dbReference type="InterPro" id="IPR023214">
    <property type="entry name" value="HAD_sf"/>
</dbReference>
<dbReference type="Proteomes" id="UP000595278">
    <property type="component" value="Chromosome"/>
</dbReference>
<comment type="pathway">
    <text evidence="1">Amino-acid biosynthesis; L-serine biosynthesis; L-serine from 3-phospho-D-glycerate: step 3/3.</text>
</comment>
<keyword evidence="6" id="KW-0460">Magnesium</keyword>
<evidence type="ECO:0000256" key="12">
    <source>
        <dbReference type="PIRSR" id="PIRSR611863-3"/>
    </source>
</evidence>
<evidence type="ECO:0000313" key="13">
    <source>
        <dbReference type="EMBL" id="QQP84685.1"/>
    </source>
</evidence>
<dbReference type="GO" id="GO:0005737">
    <property type="term" value="C:cytoplasm"/>
    <property type="evidence" value="ECO:0007669"/>
    <property type="project" value="TreeGrafter"/>
</dbReference>
<evidence type="ECO:0000256" key="8">
    <source>
        <dbReference type="ARBA" id="ARBA00048138"/>
    </source>
</evidence>
<dbReference type="NCBIfam" id="NF010109">
    <property type="entry name" value="PRK13582.1"/>
    <property type="match status" value="1"/>
</dbReference>
<dbReference type="GO" id="GO:0036424">
    <property type="term" value="F:L-phosphoserine phosphatase activity"/>
    <property type="evidence" value="ECO:0007669"/>
    <property type="project" value="TreeGrafter"/>
</dbReference>
<name>A0A974NDN3_9GAMM</name>
<comment type="catalytic activity">
    <reaction evidence="9">
        <text>O-phospho-D-serine + H2O = D-serine + phosphate</text>
        <dbReference type="Rhea" id="RHEA:24873"/>
        <dbReference type="ChEBI" id="CHEBI:15377"/>
        <dbReference type="ChEBI" id="CHEBI:35247"/>
        <dbReference type="ChEBI" id="CHEBI:43474"/>
        <dbReference type="ChEBI" id="CHEBI:58680"/>
        <dbReference type="EC" id="3.1.3.3"/>
    </reaction>
</comment>
<keyword evidence="7" id="KW-0718">Serine biosynthesis</keyword>
<evidence type="ECO:0000256" key="7">
    <source>
        <dbReference type="ARBA" id="ARBA00023299"/>
    </source>
</evidence>
<feature type="active site" description="Proton donor" evidence="10">
    <location>
        <position position="9"/>
    </location>
</feature>
<keyword evidence="5 13" id="KW-0378">Hydrolase</keyword>
<evidence type="ECO:0000256" key="3">
    <source>
        <dbReference type="ARBA" id="ARBA00022605"/>
    </source>
</evidence>
<reference evidence="13 14" key="1">
    <citation type="submission" date="2021-01" db="EMBL/GenBank/DDBJ databases">
        <title>Entomomonas sp. F2A isolated from a house cricket (Acheta domesticus).</title>
        <authorList>
            <person name="Spergser J."/>
            <person name="Busse H.-J."/>
        </authorList>
    </citation>
    <scope>NUCLEOTIDE SEQUENCE [LARGE SCALE GENOMIC DNA]</scope>
    <source>
        <strain evidence="13 14">F2A</strain>
    </source>
</reference>
<dbReference type="GO" id="GO:0000287">
    <property type="term" value="F:magnesium ion binding"/>
    <property type="evidence" value="ECO:0007669"/>
    <property type="project" value="TreeGrafter"/>
</dbReference>
<feature type="binding site" evidence="11">
    <location>
        <position position="155"/>
    </location>
    <ligand>
        <name>substrate</name>
    </ligand>
</feature>
<dbReference type="InterPro" id="IPR036412">
    <property type="entry name" value="HAD-like_sf"/>
</dbReference>
<evidence type="ECO:0000256" key="1">
    <source>
        <dbReference type="ARBA" id="ARBA00005135"/>
    </source>
</evidence>
<feature type="binding site" evidence="11">
    <location>
        <position position="133"/>
    </location>
    <ligand>
        <name>substrate</name>
    </ligand>
</feature>
<feature type="binding site" evidence="11">
    <location>
        <position position="46"/>
    </location>
    <ligand>
        <name>substrate</name>
    </ligand>
</feature>
<dbReference type="EMBL" id="CP067393">
    <property type="protein sequence ID" value="QQP84685.1"/>
    <property type="molecule type" value="Genomic_DNA"/>
</dbReference>
<evidence type="ECO:0000256" key="11">
    <source>
        <dbReference type="PIRSR" id="PIRSR611863-2"/>
    </source>
</evidence>
<feature type="active site" description="Nucleophile" evidence="10">
    <location>
        <position position="7"/>
    </location>
</feature>
<dbReference type="InterPro" id="IPR011863">
    <property type="entry name" value="HSK-PSP"/>
</dbReference>
<gene>
    <name evidence="13" type="primary">thrH</name>
    <name evidence="13" type="ORF">JHT90_09715</name>
</gene>
<dbReference type="PANTHER" id="PTHR43344:SF2">
    <property type="entry name" value="PHOSPHOSERINE PHOSPHATASE"/>
    <property type="match status" value="1"/>
</dbReference>
<dbReference type="GO" id="GO:0006564">
    <property type="term" value="P:L-serine biosynthetic process"/>
    <property type="evidence" value="ECO:0007669"/>
    <property type="project" value="UniProtKB-KW"/>
</dbReference>
<dbReference type="InterPro" id="IPR050582">
    <property type="entry name" value="HAD-like_SerB"/>
</dbReference>
<dbReference type="Pfam" id="PF00702">
    <property type="entry name" value="Hydrolase"/>
    <property type="match status" value="1"/>
</dbReference>
<sequence length="205" mass="23702">MEIACLDLEGVLIPEIWIAFAEKTGIDELKATTRDIPDYDVLMKQRLRILDENGLKLKDIQEVIATLKPLDGAIEFVDWLRERFQVVILSDTFYQFARPLVRQLGSPTLLCHNLVIDDQDRVVDYQIRQRDPKRQSVIAFKSLYYRCIATGDSYNDTAMLEEAHAGILFHAPDNVIKEFPQYPAVHTYEDLKKEFIKASTRNLTL</sequence>
<dbReference type="KEGG" id="eaz:JHT90_09715"/>
<evidence type="ECO:0000256" key="10">
    <source>
        <dbReference type="PIRSR" id="PIRSR611863-1"/>
    </source>
</evidence>
<evidence type="ECO:0000256" key="4">
    <source>
        <dbReference type="ARBA" id="ARBA00022723"/>
    </source>
</evidence>
<evidence type="ECO:0000256" key="5">
    <source>
        <dbReference type="ARBA" id="ARBA00022801"/>
    </source>
</evidence>
<feature type="binding site" evidence="12">
    <location>
        <position position="7"/>
    </location>
    <ligand>
        <name>Mg(2+)</name>
        <dbReference type="ChEBI" id="CHEBI:18420"/>
    </ligand>
</feature>
<evidence type="ECO:0000256" key="2">
    <source>
        <dbReference type="ARBA" id="ARBA00012640"/>
    </source>
</evidence>
<keyword evidence="4" id="KW-0479">Metal-binding</keyword>
<evidence type="ECO:0000313" key="14">
    <source>
        <dbReference type="Proteomes" id="UP000595278"/>
    </source>
</evidence>
<dbReference type="EC" id="3.1.3.3" evidence="2"/>
<comment type="catalytic activity">
    <reaction evidence="8">
        <text>O-phospho-L-serine + H2O = L-serine + phosphate</text>
        <dbReference type="Rhea" id="RHEA:21208"/>
        <dbReference type="ChEBI" id="CHEBI:15377"/>
        <dbReference type="ChEBI" id="CHEBI:33384"/>
        <dbReference type="ChEBI" id="CHEBI:43474"/>
        <dbReference type="ChEBI" id="CHEBI:57524"/>
        <dbReference type="EC" id="3.1.3.3"/>
    </reaction>
</comment>
<feature type="binding site" evidence="11">
    <location>
        <position position="15"/>
    </location>
    <ligand>
        <name>substrate</name>
    </ligand>
</feature>
<evidence type="ECO:0000256" key="6">
    <source>
        <dbReference type="ARBA" id="ARBA00022842"/>
    </source>
</evidence>
<dbReference type="AlphaFoldDB" id="A0A974NDN3"/>
<keyword evidence="14" id="KW-1185">Reference proteome</keyword>
<dbReference type="PANTHER" id="PTHR43344">
    <property type="entry name" value="PHOSPHOSERINE PHOSPHATASE"/>
    <property type="match status" value="1"/>
</dbReference>
<feature type="binding site" evidence="11">
    <location>
        <begin position="90"/>
        <end position="91"/>
    </location>
    <ligand>
        <name>substrate</name>
    </ligand>
</feature>
<dbReference type="SUPFAM" id="SSF56784">
    <property type="entry name" value="HAD-like"/>
    <property type="match status" value="1"/>
</dbReference>
<organism evidence="13 14">
    <name type="scientific">Entomomonas asaccharolytica</name>
    <dbReference type="NCBI Taxonomy" id="2785331"/>
    <lineage>
        <taxon>Bacteria</taxon>
        <taxon>Pseudomonadati</taxon>
        <taxon>Pseudomonadota</taxon>
        <taxon>Gammaproteobacteria</taxon>
        <taxon>Pseudomonadales</taxon>
        <taxon>Pseudomonadaceae</taxon>
        <taxon>Entomomonas</taxon>
    </lineage>
</organism>
<comment type="cofactor">
    <cofactor evidence="12">
        <name>Mg(2+)</name>
        <dbReference type="ChEBI" id="CHEBI:18420"/>
    </cofactor>
    <text evidence="12">Binds 1 Mg(2+) ion per subunit.</text>
</comment>
<protein>
    <recommendedName>
        <fullName evidence="2">phosphoserine phosphatase</fullName>
        <ecNumber evidence="2">3.1.3.3</ecNumber>
    </recommendedName>
</protein>
<dbReference type="Gene3D" id="3.40.50.1000">
    <property type="entry name" value="HAD superfamily/HAD-like"/>
    <property type="match status" value="1"/>
</dbReference>
<keyword evidence="3" id="KW-0028">Amino-acid biosynthesis</keyword>
<feature type="binding site" evidence="12">
    <location>
        <position position="152"/>
    </location>
    <ligand>
        <name>Mg(2+)</name>
        <dbReference type="ChEBI" id="CHEBI:18420"/>
    </ligand>
</feature>